<dbReference type="PANTHER" id="PTHR30582:SF24">
    <property type="entry name" value="L,D-TRANSPEPTIDASE ERFK_SRFK-RELATED"/>
    <property type="match status" value="1"/>
</dbReference>
<dbReference type="InterPro" id="IPR038063">
    <property type="entry name" value="Transpep_catalytic_dom"/>
</dbReference>
<feature type="active site" description="Nucleophile" evidence="9">
    <location>
        <position position="87"/>
    </location>
</feature>
<dbReference type="PANTHER" id="PTHR30582">
    <property type="entry name" value="L,D-TRANSPEPTIDASE"/>
    <property type="match status" value="1"/>
</dbReference>
<dbReference type="PROSITE" id="PS52029">
    <property type="entry name" value="LD_TPASE"/>
    <property type="match status" value="1"/>
</dbReference>
<dbReference type="AlphaFoldDB" id="A0A1C1A9J1"/>
<evidence type="ECO:0000256" key="5">
    <source>
        <dbReference type="ARBA" id="ARBA00022801"/>
    </source>
</evidence>
<dbReference type="GO" id="GO:0008360">
    <property type="term" value="P:regulation of cell shape"/>
    <property type="evidence" value="ECO:0007669"/>
    <property type="project" value="UniProtKB-UniRule"/>
</dbReference>
<accession>A0A1C1A9J1</accession>
<dbReference type="Proteomes" id="UP000093309">
    <property type="component" value="Unassembled WGS sequence"/>
</dbReference>
<evidence type="ECO:0000256" key="9">
    <source>
        <dbReference type="PROSITE-ProRule" id="PRU01373"/>
    </source>
</evidence>
<keyword evidence="8 9" id="KW-0961">Cell wall biogenesis/degradation</keyword>
<dbReference type="GO" id="GO:0071972">
    <property type="term" value="F:peptidoglycan L,D-transpeptidase activity"/>
    <property type="evidence" value="ECO:0007669"/>
    <property type="project" value="TreeGrafter"/>
</dbReference>
<dbReference type="InterPro" id="IPR005490">
    <property type="entry name" value="LD_TPept_cat_dom"/>
</dbReference>
<evidence type="ECO:0000256" key="1">
    <source>
        <dbReference type="ARBA" id="ARBA00004752"/>
    </source>
</evidence>
<dbReference type="GO" id="GO:0016757">
    <property type="term" value="F:glycosyltransferase activity"/>
    <property type="evidence" value="ECO:0007669"/>
    <property type="project" value="UniProtKB-KW"/>
</dbReference>
<comment type="pathway">
    <text evidence="1 9">Cell wall biogenesis; peptidoglycan biosynthesis.</text>
</comment>
<dbReference type="EMBL" id="LYPC01000001">
    <property type="protein sequence ID" value="OCT17260.1"/>
    <property type="molecule type" value="Genomic_DNA"/>
</dbReference>
<gene>
    <name evidence="11" type="ORF">A8709_27405</name>
</gene>
<keyword evidence="6 9" id="KW-0133">Cell shape</keyword>
<reference evidence="12" key="1">
    <citation type="submission" date="2016-05" db="EMBL/GenBank/DDBJ databases">
        <title>Paenibacillus oryzae. sp. nov., isolated from the rice root.</title>
        <authorList>
            <person name="Zhang J."/>
            <person name="Zhang X."/>
        </authorList>
    </citation>
    <scope>NUCLEOTIDE SEQUENCE [LARGE SCALE GENOMIC DNA]</scope>
    <source>
        <strain evidence="12">KCTC13222</strain>
    </source>
</reference>
<keyword evidence="3" id="KW-0328">Glycosyltransferase</keyword>
<sequence>MPNYRIIVDLSDRNLYLLDVNTVVRSFPVGVGKMLTKTPKGEYTIINKEPNPGGPFGAFWMGLSKPHYGIHGTNVPSSIGREVSHGCIRMYNEDVLQLAALVPIHTRVTIRP</sequence>
<protein>
    <recommendedName>
        <fullName evidence="10">L,D-TPase catalytic domain-containing protein</fullName>
    </recommendedName>
</protein>
<dbReference type="OrthoDB" id="9787225at2"/>
<keyword evidence="4" id="KW-0808">Transferase</keyword>
<evidence type="ECO:0000256" key="7">
    <source>
        <dbReference type="ARBA" id="ARBA00022984"/>
    </source>
</evidence>
<dbReference type="RefSeq" id="WP_065850205.1">
    <property type="nucleotide sequence ID" value="NZ_LYPC01000001.1"/>
</dbReference>
<evidence type="ECO:0000313" key="11">
    <source>
        <dbReference type="EMBL" id="OCT17260.1"/>
    </source>
</evidence>
<name>A0A1C1A9J1_9BACL</name>
<proteinExistence type="inferred from homology"/>
<dbReference type="Pfam" id="PF03734">
    <property type="entry name" value="YkuD"/>
    <property type="match status" value="1"/>
</dbReference>
<evidence type="ECO:0000313" key="12">
    <source>
        <dbReference type="Proteomes" id="UP000093309"/>
    </source>
</evidence>
<feature type="domain" description="L,D-TPase catalytic" evidence="10">
    <location>
        <begin position="4"/>
        <end position="111"/>
    </location>
</feature>
<dbReference type="GO" id="GO:0005576">
    <property type="term" value="C:extracellular region"/>
    <property type="evidence" value="ECO:0007669"/>
    <property type="project" value="TreeGrafter"/>
</dbReference>
<dbReference type="SUPFAM" id="SSF141523">
    <property type="entry name" value="L,D-transpeptidase catalytic domain-like"/>
    <property type="match status" value="1"/>
</dbReference>
<keyword evidence="12" id="KW-1185">Reference proteome</keyword>
<dbReference type="GO" id="GO:0071555">
    <property type="term" value="P:cell wall organization"/>
    <property type="evidence" value="ECO:0007669"/>
    <property type="project" value="UniProtKB-UniRule"/>
</dbReference>
<evidence type="ECO:0000259" key="10">
    <source>
        <dbReference type="PROSITE" id="PS52029"/>
    </source>
</evidence>
<evidence type="ECO:0000256" key="2">
    <source>
        <dbReference type="ARBA" id="ARBA00005992"/>
    </source>
</evidence>
<dbReference type="STRING" id="512399.A8709_27405"/>
<dbReference type="GO" id="GO:0018104">
    <property type="term" value="P:peptidoglycan-protein cross-linking"/>
    <property type="evidence" value="ECO:0007669"/>
    <property type="project" value="TreeGrafter"/>
</dbReference>
<comment type="similarity">
    <text evidence="2">Belongs to the YkuD family.</text>
</comment>
<feature type="active site" description="Proton donor/acceptor" evidence="9">
    <location>
        <position position="71"/>
    </location>
</feature>
<organism evidence="11 12">
    <name type="scientific">Paenibacillus pectinilyticus</name>
    <dbReference type="NCBI Taxonomy" id="512399"/>
    <lineage>
        <taxon>Bacteria</taxon>
        <taxon>Bacillati</taxon>
        <taxon>Bacillota</taxon>
        <taxon>Bacilli</taxon>
        <taxon>Bacillales</taxon>
        <taxon>Paenibacillaceae</taxon>
        <taxon>Paenibacillus</taxon>
    </lineage>
</organism>
<dbReference type="InterPro" id="IPR050979">
    <property type="entry name" value="LD-transpeptidase"/>
</dbReference>
<comment type="caution">
    <text evidence="11">The sequence shown here is derived from an EMBL/GenBank/DDBJ whole genome shotgun (WGS) entry which is preliminary data.</text>
</comment>
<evidence type="ECO:0000256" key="6">
    <source>
        <dbReference type="ARBA" id="ARBA00022960"/>
    </source>
</evidence>
<keyword evidence="7 9" id="KW-0573">Peptidoglycan synthesis</keyword>
<dbReference type="UniPathway" id="UPA00219"/>
<keyword evidence="5" id="KW-0378">Hydrolase</keyword>
<evidence type="ECO:0000256" key="3">
    <source>
        <dbReference type="ARBA" id="ARBA00022676"/>
    </source>
</evidence>
<dbReference type="Gene3D" id="2.40.440.10">
    <property type="entry name" value="L,D-transpeptidase catalytic domain-like"/>
    <property type="match status" value="1"/>
</dbReference>
<evidence type="ECO:0000256" key="8">
    <source>
        <dbReference type="ARBA" id="ARBA00023316"/>
    </source>
</evidence>
<evidence type="ECO:0000256" key="4">
    <source>
        <dbReference type="ARBA" id="ARBA00022679"/>
    </source>
</evidence>
<dbReference type="CDD" id="cd16913">
    <property type="entry name" value="YkuD_like"/>
    <property type="match status" value="1"/>
</dbReference>